<dbReference type="EMBL" id="CABFNP030000751">
    <property type="protein sequence ID" value="CAI6083521.1"/>
    <property type="molecule type" value="Genomic_DNA"/>
</dbReference>
<sequence>MALPLFSRPSFILIGGIMEYLKSVSFTAMRLMIDKAKVLAVPMALPKDHQTILTPSLLFSLFIIRAFLIVAVIIVSMVTTVIPVPRSDFAVEEEILQTLFNQDGSSPARAVESVIARGMELAESAENLKRRLSNHAYYIACAILRFAMNTPHDQQSKLVEFLLLLSKETVPDIQNAGVLKCWEADAVLWTDIPYVIIVWRDYVHGYVPEQITEHVNVGAALANERFYAFLAQLSELGFYKLNETVSWCYDAVAGTVDFQIGDLREDEIRLLCLWLIYAPNKLRQDALLRREDRPGPFRPEFWELWKQILVEYQDKFEDNDTQDLIFKAQAIMAGVENSTKS</sequence>
<feature type="transmembrane region" description="Helical" evidence="1">
    <location>
        <begin position="52"/>
        <end position="78"/>
    </location>
</feature>
<dbReference type="Proteomes" id="UP001160390">
    <property type="component" value="Unassembled WGS sequence"/>
</dbReference>
<dbReference type="InterPro" id="IPR022085">
    <property type="entry name" value="OpdG"/>
</dbReference>
<keyword evidence="1" id="KW-1133">Transmembrane helix</keyword>
<proteinExistence type="predicted"/>
<organism evidence="2 3">
    <name type="scientific">Clonostachys chloroleuca</name>
    <dbReference type="NCBI Taxonomy" id="1926264"/>
    <lineage>
        <taxon>Eukaryota</taxon>
        <taxon>Fungi</taxon>
        <taxon>Dikarya</taxon>
        <taxon>Ascomycota</taxon>
        <taxon>Pezizomycotina</taxon>
        <taxon>Sordariomycetes</taxon>
        <taxon>Hypocreomycetidae</taxon>
        <taxon>Hypocreales</taxon>
        <taxon>Bionectriaceae</taxon>
        <taxon>Clonostachys</taxon>
    </lineage>
</organism>
<protein>
    <submittedName>
        <fullName evidence="2">Uncharacterized protein</fullName>
    </submittedName>
</protein>
<evidence type="ECO:0000313" key="3">
    <source>
        <dbReference type="Proteomes" id="UP001160390"/>
    </source>
</evidence>
<accession>A0AA35LWU2</accession>
<keyword evidence="1" id="KW-0472">Membrane</keyword>
<feature type="transmembrane region" description="Helical" evidence="1">
    <location>
        <begin position="12"/>
        <end position="31"/>
    </location>
</feature>
<dbReference type="Pfam" id="PF12311">
    <property type="entry name" value="DUF3632"/>
    <property type="match status" value="1"/>
</dbReference>
<gene>
    <name evidence="2" type="ORF">CCHLO57077_00012522</name>
</gene>
<dbReference type="AlphaFoldDB" id="A0AA35LWU2"/>
<name>A0AA35LWU2_9HYPO</name>
<comment type="caution">
    <text evidence="2">The sequence shown here is derived from an EMBL/GenBank/DDBJ whole genome shotgun (WGS) entry which is preliminary data.</text>
</comment>
<keyword evidence="3" id="KW-1185">Reference proteome</keyword>
<evidence type="ECO:0000256" key="1">
    <source>
        <dbReference type="SAM" id="Phobius"/>
    </source>
</evidence>
<reference evidence="2" key="1">
    <citation type="submission" date="2023-01" db="EMBL/GenBank/DDBJ databases">
        <authorList>
            <person name="Piombo E."/>
        </authorList>
    </citation>
    <scope>NUCLEOTIDE SEQUENCE</scope>
</reference>
<keyword evidence="1" id="KW-0812">Transmembrane</keyword>
<evidence type="ECO:0000313" key="2">
    <source>
        <dbReference type="EMBL" id="CAI6083521.1"/>
    </source>
</evidence>